<dbReference type="Proteomes" id="UP001221142">
    <property type="component" value="Unassembled WGS sequence"/>
</dbReference>
<sequence length="92" mass="10698">PKNAVAPENIDPKSMWRLDVDDAIWQDVGLDDEEEDGAPPRWLADDDVRRGILAMLDVDRADEEDETLQRERRAMQVWFAEEWELVNSAMDN</sequence>
<evidence type="ECO:0000313" key="2">
    <source>
        <dbReference type="Proteomes" id="UP001221142"/>
    </source>
</evidence>
<accession>A0AAD7FF04</accession>
<reference evidence="1" key="1">
    <citation type="submission" date="2023-03" db="EMBL/GenBank/DDBJ databases">
        <title>Massive genome expansion in bonnet fungi (Mycena s.s.) driven by repeated elements and novel gene families across ecological guilds.</title>
        <authorList>
            <consortium name="Lawrence Berkeley National Laboratory"/>
            <person name="Harder C.B."/>
            <person name="Miyauchi S."/>
            <person name="Viragh M."/>
            <person name="Kuo A."/>
            <person name="Thoen E."/>
            <person name="Andreopoulos B."/>
            <person name="Lu D."/>
            <person name="Skrede I."/>
            <person name="Drula E."/>
            <person name="Henrissat B."/>
            <person name="Morin E."/>
            <person name="Kohler A."/>
            <person name="Barry K."/>
            <person name="LaButti K."/>
            <person name="Morin E."/>
            <person name="Salamov A."/>
            <person name="Lipzen A."/>
            <person name="Mereny Z."/>
            <person name="Hegedus B."/>
            <person name="Baldrian P."/>
            <person name="Stursova M."/>
            <person name="Weitz H."/>
            <person name="Taylor A."/>
            <person name="Grigoriev I.V."/>
            <person name="Nagy L.G."/>
            <person name="Martin F."/>
            <person name="Kauserud H."/>
        </authorList>
    </citation>
    <scope>NUCLEOTIDE SEQUENCE</scope>
    <source>
        <strain evidence="1">9284</strain>
    </source>
</reference>
<gene>
    <name evidence="1" type="ORF">FB45DRAFT_681719</name>
</gene>
<dbReference type="AlphaFoldDB" id="A0AAD7FF04"/>
<feature type="non-terminal residue" evidence="1">
    <location>
        <position position="1"/>
    </location>
</feature>
<dbReference type="EMBL" id="JARKIF010000025">
    <property type="protein sequence ID" value="KAJ7614814.1"/>
    <property type="molecule type" value="Genomic_DNA"/>
</dbReference>
<organism evidence="1 2">
    <name type="scientific">Roridomyces roridus</name>
    <dbReference type="NCBI Taxonomy" id="1738132"/>
    <lineage>
        <taxon>Eukaryota</taxon>
        <taxon>Fungi</taxon>
        <taxon>Dikarya</taxon>
        <taxon>Basidiomycota</taxon>
        <taxon>Agaricomycotina</taxon>
        <taxon>Agaricomycetes</taxon>
        <taxon>Agaricomycetidae</taxon>
        <taxon>Agaricales</taxon>
        <taxon>Marasmiineae</taxon>
        <taxon>Mycenaceae</taxon>
        <taxon>Roridomyces</taxon>
    </lineage>
</organism>
<comment type="caution">
    <text evidence="1">The sequence shown here is derived from an EMBL/GenBank/DDBJ whole genome shotgun (WGS) entry which is preliminary data.</text>
</comment>
<keyword evidence="2" id="KW-1185">Reference proteome</keyword>
<proteinExistence type="predicted"/>
<protein>
    <submittedName>
        <fullName evidence="1">Uncharacterized protein</fullName>
    </submittedName>
</protein>
<evidence type="ECO:0000313" key="1">
    <source>
        <dbReference type="EMBL" id="KAJ7614814.1"/>
    </source>
</evidence>
<feature type="non-terminal residue" evidence="1">
    <location>
        <position position="92"/>
    </location>
</feature>
<name>A0AAD7FF04_9AGAR</name>